<sequence length="246" mass="28815">MIDKKIKEKFKANIDFQKLEEKKGIIIYLNDKYISGDNRKYMKMYNKLSAWYDFGEKWIGKFVYGNSVEKMRRDLMNHLEWKEGASILYVSIGTGKDLNYIPKNINLKLLDITGADISLGMLNKCNSVWKNKTNISLVNCCAEDLPFKDDTFDIVFHVGGINFFSDKEQAVREMLRVAKPGSKLMIADETADFIEKQYKKSIFTKKYYKNETVDLSEIEKCIPESVKDRSTELVWDKKFYCITFRK</sequence>
<proteinExistence type="predicted"/>
<keyword evidence="3" id="KW-0489">Methyltransferase</keyword>
<evidence type="ECO:0000259" key="2">
    <source>
        <dbReference type="Pfam" id="PF08241"/>
    </source>
</evidence>
<dbReference type="OrthoDB" id="43862at2"/>
<evidence type="ECO:0000313" key="4">
    <source>
        <dbReference type="Proteomes" id="UP000321606"/>
    </source>
</evidence>
<dbReference type="InterPro" id="IPR050447">
    <property type="entry name" value="Erg6_SMT_methyltransf"/>
</dbReference>
<accession>A0A510JAR2</accession>
<evidence type="ECO:0000256" key="1">
    <source>
        <dbReference type="ARBA" id="ARBA00022679"/>
    </source>
</evidence>
<dbReference type="InterPro" id="IPR029063">
    <property type="entry name" value="SAM-dependent_MTases_sf"/>
</dbReference>
<dbReference type="Proteomes" id="UP000321606">
    <property type="component" value="Chromosome"/>
</dbReference>
<protein>
    <submittedName>
        <fullName evidence="3">Type 11 methyltransferase</fullName>
    </submittedName>
</protein>
<reference evidence="3 4" key="1">
    <citation type="submission" date="2019-07" db="EMBL/GenBank/DDBJ databases">
        <title>Complete Genome Sequence of Leptotrichia goodfellowii Strain JCM 16774.</title>
        <authorList>
            <person name="Watanabe S."/>
            <person name="Cui L."/>
        </authorList>
    </citation>
    <scope>NUCLEOTIDE SEQUENCE [LARGE SCALE GENOMIC DNA]</scope>
    <source>
        <strain evidence="3 4">JCM16774</strain>
    </source>
</reference>
<dbReference type="Gene3D" id="3.40.50.150">
    <property type="entry name" value="Vaccinia Virus protein VP39"/>
    <property type="match status" value="1"/>
</dbReference>
<dbReference type="EMBL" id="AP019822">
    <property type="protein sequence ID" value="BBM36277.1"/>
    <property type="molecule type" value="Genomic_DNA"/>
</dbReference>
<dbReference type="RefSeq" id="WP_036056111.1">
    <property type="nucleotide sequence ID" value="NZ_AP019822.1"/>
</dbReference>
<dbReference type="SUPFAM" id="SSF53335">
    <property type="entry name" value="S-adenosyl-L-methionine-dependent methyltransferases"/>
    <property type="match status" value="1"/>
</dbReference>
<gene>
    <name evidence="3" type="ORF">JCM16774_1209</name>
</gene>
<keyword evidence="1 3" id="KW-0808">Transferase</keyword>
<dbReference type="Pfam" id="PF08241">
    <property type="entry name" value="Methyltransf_11"/>
    <property type="match status" value="1"/>
</dbReference>
<dbReference type="GO" id="GO:0008757">
    <property type="term" value="F:S-adenosylmethionine-dependent methyltransferase activity"/>
    <property type="evidence" value="ECO:0007669"/>
    <property type="project" value="InterPro"/>
</dbReference>
<dbReference type="KEGG" id="lgo:JCM16774_1209"/>
<name>A0A510JAR2_9FUSO</name>
<dbReference type="STRING" id="714315.GCA_000516535_01214"/>
<dbReference type="PANTHER" id="PTHR44068">
    <property type="entry name" value="ZGC:194242"/>
    <property type="match status" value="1"/>
</dbReference>
<dbReference type="AlphaFoldDB" id="A0A510JAR2"/>
<dbReference type="GO" id="GO:0032259">
    <property type="term" value="P:methylation"/>
    <property type="evidence" value="ECO:0007669"/>
    <property type="project" value="UniProtKB-KW"/>
</dbReference>
<feature type="domain" description="Methyltransferase type 11" evidence="2">
    <location>
        <begin position="90"/>
        <end position="186"/>
    </location>
</feature>
<dbReference type="PANTHER" id="PTHR44068:SF11">
    <property type="entry name" value="GERANYL DIPHOSPHATE 2-C-METHYLTRANSFERASE"/>
    <property type="match status" value="1"/>
</dbReference>
<dbReference type="InterPro" id="IPR013216">
    <property type="entry name" value="Methyltransf_11"/>
</dbReference>
<organism evidence="3 4">
    <name type="scientific">Pseudoleptotrichia goodfellowii</name>
    <dbReference type="NCBI Taxonomy" id="157692"/>
    <lineage>
        <taxon>Bacteria</taxon>
        <taxon>Fusobacteriati</taxon>
        <taxon>Fusobacteriota</taxon>
        <taxon>Fusobacteriia</taxon>
        <taxon>Fusobacteriales</taxon>
        <taxon>Leptotrichiaceae</taxon>
        <taxon>Pseudoleptotrichia</taxon>
    </lineage>
</organism>
<evidence type="ECO:0000313" key="3">
    <source>
        <dbReference type="EMBL" id="BBM36277.1"/>
    </source>
</evidence>